<reference evidence="2 3" key="1">
    <citation type="submission" date="2022-01" db="EMBL/GenBank/DDBJ databases">
        <title>Whole genome-based taxonomy of the Shewanellaceae.</title>
        <authorList>
            <person name="Martin-Rodriguez A.J."/>
        </authorList>
    </citation>
    <scope>NUCLEOTIDE SEQUENCE [LARGE SCALE GENOMIC DNA]</scope>
    <source>
        <strain evidence="2 3">DSM 21332</strain>
    </source>
</reference>
<name>A0ABT0NAC2_9GAMM</name>
<keyword evidence="1" id="KW-0812">Transmembrane</keyword>
<feature type="transmembrane region" description="Helical" evidence="1">
    <location>
        <begin position="42"/>
        <end position="62"/>
    </location>
</feature>
<protein>
    <submittedName>
        <fullName evidence="2">DUF3325 domain-containing protein</fullName>
    </submittedName>
</protein>
<evidence type="ECO:0000313" key="3">
    <source>
        <dbReference type="Proteomes" id="UP001202831"/>
    </source>
</evidence>
<accession>A0ABT0NAC2</accession>
<organism evidence="2 3">
    <name type="scientific">Shewanella corallii</name>
    <dbReference type="NCBI Taxonomy" id="560080"/>
    <lineage>
        <taxon>Bacteria</taxon>
        <taxon>Pseudomonadati</taxon>
        <taxon>Pseudomonadota</taxon>
        <taxon>Gammaproteobacteria</taxon>
        <taxon>Alteromonadales</taxon>
        <taxon>Shewanellaceae</taxon>
        <taxon>Shewanella</taxon>
    </lineage>
</organism>
<gene>
    <name evidence="2" type="ORF">L2725_16740</name>
</gene>
<dbReference type="Pfam" id="PF11804">
    <property type="entry name" value="DUF3325"/>
    <property type="match status" value="1"/>
</dbReference>
<comment type="caution">
    <text evidence="2">The sequence shown here is derived from an EMBL/GenBank/DDBJ whole genome shotgun (WGS) entry which is preliminary data.</text>
</comment>
<dbReference type="RefSeq" id="WP_249249987.1">
    <property type="nucleotide sequence ID" value="NZ_JAKIKT010000007.1"/>
</dbReference>
<proteinExistence type="predicted"/>
<dbReference type="Proteomes" id="UP001202831">
    <property type="component" value="Unassembled WGS sequence"/>
</dbReference>
<evidence type="ECO:0000256" key="1">
    <source>
        <dbReference type="SAM" id="Phobius"/>
    </source>
</evidence>
<dbReference type="InterPro" id="IPR021762">
    <property type="entry name" value="DUF3325"/>
</dbReference>
<keyword evidence="3" id="KW-1185">Reference proteome</keyword>
<feature type="transmembrane region" description="Helical" evidence="1">
    <location>
        <begin position="68"/>
        <end position="88"/>
    </location>
</feature>
<keyword evidence="1" id="KW-1133">Transmembrane helix</keyword>
<dbReference type="EMBL" id="JAKIKT010000007">
    <property type="protein sequence ID" value="MCL2915403.1"/>
    <property type="molecule type" value="Genomic_DNA"/>
</dbReference>
<sequence>MVSILLPLTALNLSAFVIFALSSFSTYRELLGRAPTENTGKLLKIAAALLLTASLWLCVASKSWGLGLLLWFGNMTMTALLVALLLTLRDELKRKKPKRR</sequence>
<evidence type="ECO:0000313" key="2">
    <source>
        <dbReference type="EMBL" id="MCL2915403.1"/>
    </source>
</evidence>
<keyword evidence="1" id="KW-0472">Membrane</keyword>
<feature type="transmembrane region" description="Helical" evidence="1">
    <location>
        <begin position="6"/>
        <end position="30"/>
    </location>
</feature>